<name>A0A365XUA9_9BACT</name>
<evidence type="ECO:0000256" key="4">
    <source>
        <dbReference type="ARBA" id="ARBA00022452"/>
    </source>
</evidence>
<evidence type="ECO:0000313" key="9">
    <source>
        <dbReference type="Proteomes" id="UP000253410"/>
    </source>
</evidence>
<dbReference type="SUPFAM" id="SSF56954">
    <property type="entry name" value="Outer membrane efflux proteins (OEP)"/>
    <property type="match status" value="1"/>
</dbReference>
<dbReference type="PANTHER" id="PTHR30026">
    <property type="entry name" value="OUTER MEMBRANE PROTEIN TOLC"/>
    <property type="match status" value="1"/>
</dbReference>
<dbReference type="GO" id="GO:0015288">
    <property type="term" value="F:porin activity"/>
    <property type="evidence" value="ECO:0007669"/>
    <property type="project" value="TreeGrafter"/>
</dbReference>
<evidence type="ECO:0000256" key="7">
    <source>
        <dbReference type="ARBA" id="ARBA00023237"/>
    </source>
</evidence>
<comment type="similarity">
    <text evidence="2">Belongs to the outer membrane factor (OMF) (TC 1.B.17) family.</text>
</comment>
<organism evidence="8 9">
    <name type="scientific">Chitinophaga flava</name>
    <dbReference type="NCBI Taxonomy" id="2259036"/>
    <lineage>
        <taxon>Bacteria</taxon>
        <taxon>Pseudomonadati</taxon>
        <taxon>Bacteroidota</taxon>
        <taxon>Chitinophagia</taxon>
        <taxon>Chitinophagales</taxon>
        <taxon>Chitinophagaceae</taxon>
        <taxon>Chitinophaga</taxon>
    </lineage>
</organism>
<evidence type="ECO:0000256" key="2">
    <source>
        <dbReference type="ARBA" id="ARBA00007613"/>
    </source>
</evidence>
<keyword evidence="7" id="KW-0998">Cell outer membrane</keyword>
<dbReference type="GO" id="GO:0009279">
    <property type="term" value="C:cell outer membrane"/>
    <property type="evidence" value="ECO:0007669"/>
    <property type="project" value="UniProtKB-SubCell"/>
</dbReference>
<evidence type="ECO:0000256" key="3">
    <source>
        <dbReference type="ARBA" id="ARBA00022448"/>
    </source>
</evidence>
<dbReference type="PANTHER" id="PTHR30026:SF20">
    <property type="entry name" value="OUTER MEMBRANE PROTEIN TOLC"/>
    <property type="match status" value="1"/>
</dbReference>
<dbReference type="InterPro" id="IPR003423">
    <property type="entry name" value="OMP_efflux"/>
</dbReference>
<evidence type="ECO:0000313" key="8">
    <source>
        <dbReference type="EMBL" id="RBL89923.1"/>
    </source>
</evidence>
<evidence type="ECO:0000256" key="1">
    <source>
        <dbReference type="ARBA" id="ARBA00004442"/>
    </source>
</evidence>
<protein>
    <submittedName>
        <fullName evidence="8">Transporter</fullName>
    </submittedName>
</protein>
<keyword evidence="3" id="KW-0813">Transport</keyword>
<dbReference type="Proteomes" id="UP000253410">
    <property type="component" value="Unassembled WGS sequence"/>
</dbReference>
<comment type="caution">
    <text evidence="8">The sequence shown here is derived from an EMBL/GenBank/DDBJ whole genome shotgun (WGS) entry which is preliminary data.</text>
</comment>
<dbReference type="GO" id="GO:1990281">
    <property type="term" value="C:efflux pump complex"/>
    <property type="evidence" value="ECO:0007669"/>
    <property type="project" value="TreeGrafter"/>
</dbReference>
<dbReference type="InterPro" id="IPR051906">
    <property type="entry name" value="TolC-like"/>
</dbReference>
<reference evidence="8 9" key="1">
    <citation type="submission" date="2018-05" db="EMBL/GenBank/DDBJ databases">
        <title>Chitinophaga sp. K3CV102501T nov., isolated from isolated from a monsoon evergreen broad-leaved forest soil.</title>
        <authorList>
            <person name="Lv Y."/>
        </authorList>
    </citation>
    <scope>NUCLEOTIDE SEQUENCE [LARGE SCALE GENOMIC DNA]</scope>
    <source>
        <strain evidence="8 9">GDMCC 1.1325</strain>
    </source>
</reference>
<evidence type="ECO:0000256" key="5">
    <source>
        <dbReference type="ARBA" id="ARBA00022692"/>
    </source>
</evidence>
<keyword evidence="6" id="KW-0472">Membrane</keyword>
<keyword evidence="4" id="KW-1134">Transmembrane beta strand</keyword>
<keyword evidence="9" id="KW-1185">Reference proteome</keyword>
<accession>A0A365XUA9</accession>
<sequence>MLYRHISGATVRYSSKLVRSGPLLWIIFLTSISIGVSGQTVQDSSSYLTLGNCIAYAMKHQPVLHQAYLKMDIAKASNAINVAGWYPQVAVSGGITHYLKLPTSFVNNASTGNVPVAQTTGVINSSAEGLAVTQALFSPTLLTAVKSAPLFTRQARQVTDSTKIGLVVNVTKAFYNLLLTLEQIEVLKGDTIRLGQSTRDAYHQYIGGIVDETDYKQAFISLNNSTAQLRLAVENVRPQYATLKQLMGYPPRENFHIVFDTTELMQNINIDTTAQLQFEKRIEYQLLSTSMDLQRQVTRSYQLEALPVVSAFYNYNADFYNKSFSKLYNTAYTNSFLGVSLTIPVFTGFARLQNIKKSRLMEQVLESQTTDLKSQIYTEYTTALAGYKGYRYSLQLMQDNLQMAQRVYFVVNLQYKQGIVPYLNVITAESNLITAETGYLNALLQLLSSKVDLQKAMGNISY</sequence>
<comment type="subcellular location">
    <subcellularLocation>
        <location evidence="1">Cell outer membrane</location>
    </subcellularLocation>
</comment>
<dbReference type="EMBL" id="QFFJ01000002">
    <property type="protein sequence ID" value="RBL89923.1"/>
    <property type="molecule type" value="Genomic_DNA"/>
</dbReference>
<keyword evidence="5" id="KW-0812">Transmembrane</keyword>
<gene>
    <name evidence="8" type="ORF">DF182_25955</name>
</gene>
<evidence type="ECO:0000256" key="6">
    <source>
        <dbReference type="ARBA" id="ARBA00023136"/>
    </source>
</evidence>
<dbReference type="AlphaFoldDB" id="A0A365XUA9"/>
<proteinExistence type="inferred from homology"/>
<dbReference type="Pfam" id="PF02321">
    <property type="entry name" value="OEP"/>
    <property type="match status" value="2"/>
</dbReference>
<dbReference type="GO" id="GO:0015562">
    <property type="term" value="F:efflux transmembrane transporter activity"/>
    <property type="evidence" value="ECO:0007669"/>
    <property type="project" value="InterPro"/>
</dbReference>
<dbReference type="Gene3D" id="1.20.1600.10">
    <property type="entry name" value="Outer membrane efflux proteins (OEP)"/>
    <property type="match status" value="1"/>
</dbReference>